<feature type="domain" description="PX" evidence="12">
    <location>
        <begin position="48"/>
        <end position="158"/>
    </location>
</feature>
<protein>
    <recommendedName>
        <fullName evidence="10">Endosomal/vacuolar adapter protein YPT35</fullName>
    </recommendedName>
    <alternativeName>
        <fullName evidence="11">PX domain-containing protein YPT35</fullName>
    </alternativeName>
    <alternativeName>
        <fullName evidence="5">Sorting nexin MVP1</fullName>
    </alternativeName>
</protein>
<comment type="subcellular location">
    <subcellularLocation>
        <location evidence="3">Endosome membrane</location>
        <topology evidence="3">Peripheral membrane protein</topology>
    </subcellularLocation>
    <subcellularLocation>
        <location evidence="2">Membrane</location>
        <topology evidence="2">Peripheral membrane protein</topology>
        <orientation evidence="2">Cytoplasmic side</orientation>
    </subcellularLocation>
    <subcellularLocation>
        <location evidence="1">Vacuole membrane</location>
        <topology evidence="1">Peripheral membrane protein</topology>
    </subcellularLocation>
</comment>
<evidence type="ECO:0000259" key="12">
    <source>
        <dbReference type="PROSITE" id="PS50195"/>
    </source>
</evidence>
<dbReference type="GO" id="GO:0005774">
    <property type="term" value="C:vacuolar membrane"/>
    <property type="evidence" value="ECO:0007669"/>
    <property type="project" value="UniProtKB-SubCell"/>
</dbReference>
<dbReference type="PANTHER" id="PTHR46571:SF1">
    <property type="entry name" value="SORTING NEXIN-8"/>
    <property type="match status" value="1"/>
</dbReference>
<gene>
    <name evidence="13" type="ORF">BN1211_5503</name>
</gene>
<dbReference type="GO" id="GO:0006886">
    <property type="term" value="P:intracellular protein transport"/>
    <property type="evidence" value="ECO:0007669"/>
    <property type="project" value="TreeGrafter"/>
</dbReference>
<evidence type="ECO:0000256" key="9">
    <source>
        <dbReference type="ARBA" id="ARBA00033728"/>
    </source>
</evidence>
<dbReference type="PANTHER" id="PTHR46571">
    <property type="entry name" value="SORTING NEXIN-8"/>
    <property type="match status" value="1"/>
</dbReference>
<dbReference type="GO" id="GO:0032266">
    <property type="term" value="F:phosphatidylinositol-3-phosphate binding"/>
    <property type="evidence" value="ECO:0007669"/>
    <property type="project" value="InterPro"/>
</dbReference>
<dbReference type="InterPro" id="IPR001683">
    <property type="entry name" value="PX_dom"/>
</dbReference>
<evidence type="ECO:0000256" key="7">
    <source>
        <dbReference type="ARBA" id="ARBA00022753"/>
    </source>
</evidence>
<evidence type="ECO:0000256" key="11">
    <source>
        <dbReference type="ARBA" id="ARBA00033785"/>
    </source>
</evidence>
<reference evidence="14" key="1">
    <citation type="journal article" date="2015" name="J. Biotechnol.">
        <title>The structure of the Cyberlindnera jadinii genome and its relation to Candida utilis analyzed by the occurrence of single nucleotide polymorphisms.</title>
        <authorList>
            <person name="Rupp O."/>
            <person name="Brinkrolf K."/>
            <person name="Buerth C."/>
            <person name="Kunigo M."/>
            <person name="Schneider J."/>
            <person name="Jaenicke S."/>
            <person name="Goesmann A."/>
            <person name="Puehler A."/>
            <person name="Jaeger K.-E."/>
            <person name="Ernst J.F."/>
        </authorList>
    </citation>
    <scope>NUCLEOTIDE SEQUENCE [LARGE SCALE GENOMIC DNA]</scope>
    <source>
        <strain evidence="14">ATCC 18201 / CBS 1600 / BCRC 20928 / JCM 3617 / NBRC 0987 / NRRL Y-1542</strain>
    </source>
</reference>
<dbReference type="CDD" id="cd07280">
    <property type="entry name" value="PX_YPT35"/>
    <property type="match status" value="1"/>
</dbReference>
<sequence length="158" mass="17927">MSSHNEPDPKLQYIPPVPIKLIDEDDDEQHDETNIPGITKHKLRSWAVDVHIGDCTLVNGSNGTEKFAVWTVSIQTASGGHIKLYKRYSEMDALRRKLLTAYPDRANEVPKLPPKRYFGNMKNDFLMKRRGGLVYFLSCVLLNPVLANSQAVRSFVTE</sequence>
<keyword evidence="7" id="KW-0967">Endosome</keyword>
<evidence type="ECO:0000256" key="8">
    <source>
        <dbReference type="ARBA" id="ARBA00023136"/>
    </source>
</evidence>
<accession>A0A0H5C997</accession>
<dbReference type="InterPro" id="IPR036871">
    <property type="entry name" value="PX_dom_sf"/>
</dbReference>
<proteinExistence type="inferred from homology"/>
<dbReference type="Proteomes" id="UP000038830">
    <property type="component" value="Unassembled WGS sequence"/>
</dbReference>
<dbReference type="GO" id="GO:0031901">
    <property type="term" value="C:early endosome membrane"/>
    <property type="evidence" value="ECO:0007669"/>
    <property type="project" value="TreeGrafter"/>
</dbReference>
<evidence type="ECO:0000256" key="6">
    <source>
        <dbReference type="ARBA" id="ARBA00022554"/>
    </source>
</evidence>
<dbReference type="GO" id="GO:0005829">
    <property type="term" value="C:cytosol"/>
    <property type="evidence" value="ECO:0007669"/>
    <property type="project" value="GOC"/>
</dbReference>
<evidence type="ECO:0000256" key="1">
    <source>
        <dbReference type="ARBA" id="ARBA00004148"/>
    </source>
</evidence>
<organism evidence="13 14">
    <name type="scientific">Cyberlindnera jadinii (strain ATCC 18201 / CBS 1600 / BCRC 20928 / JCM 3617 / NBRC 0987 / NRRL Y-1542)</name>
    <name type="common">Torula yeast</name>
    <name type="synonym">Candida utilis</name>
    <dbReference type="NCBI Taxonomy" id="983966"/>
    <lineage>
        <taxon>Eukaryota</taxon>
        <taxon>Fungi</taxon>
        <taxon>Dikarya</taxon>
        <taxon>Ascomycota</taxon>
        <taxon>Saccharomycotina</taxon>
        <taxon>Saccharomycetes</taxon>
        <taxon>Phaffomycetales</taxon>
        <taxon>Phaffomycetaceae</taxon>
        <taxon>Cyberlindnera</taxon>
    </lineage>
</organism>
<evidence type="ECO:0000313" key="13">
    <source>
        <dbReference type="EMBL" id="CEP24632.1"/>
    </source>
</evidence>
<evidence type="ECO:0000256" key="5">
    <source>
        <dbReference type="ARBA" id="ARBA00014268"/>
    </source>
</evidence>
<comment type="function">
    <text evidence="9">Recruits the lipid transfer protein VPS13 to endosomal and vacuolar membranes.</text>
</comment>
<evidence type="ECO:0000256" key="4">
    <source>
        <dbReference type="ARBA" id="ARBA00007426"/>
    </source>
</evidence>
<dbReference type="Gene3D" id="3.30.1520.10">
    <property type="entry name" value="Phox-like domain"/>
    <property type="match status" value="1"/>
</dbReference>
<keyword evidence="6" id="KW-0926">Vacuole</keyword>
<dbReference type="SUPFAM" id="SSF64268">
    <property type="entry name" value="PX domain"/>
    <property type="match status" value="1"/>
</dbReference>
<dbReference type="PROSITE" id="PS50195">
    <property type="entry name" value="PX"/>
    <property type="match status" value="1"/>
</dbReference>
<keyword evidence="8" id="KW-0472">Membrane</keyword>
<evidence type="ECO:0000313" key="14">
    <source>
        <dbReference type="Proteomes" id="UP000038830"/>
    </source>
</evidence>
<evidence type="ECO:0000256" key="3">
    <source>
        <dbReference type="ARBA" id="ARBA00004481"/>
    </source>
</evidence>
<dbReference type="GO" id="GO:0034498">
    <property type="term" value="P:early endosome to Golgi transport"/>
    <property type="evidence" value="ECO:0007669"/>
    <property type="project" value="TreeGrafter"/>
</dbReference>
<dbReference type="Pfam" id="PF00787">
    <property type="entry name" value="PX"/>
    <property type="match status" value="1"/>
</dbReference>
<evidence type="ECO:0000256" key="2">
    <source>
        <dbReference type="ARBA" id="ARBA00004287"/>
    </source>
</evidence>
<dbReference type="SMART" id="SM00312">
    <property type="entry name" value="PX"/>
    <property type="match status" value="1"/>
</dbReference>
<comment type="similarity">
    <text evidence="4">Belongs to the YPT35 family.</text>
</comment>
<name>A0A0H5C997_CYBJN</name>
<dbReference type="InterPro" id="IPR028662">
    <property type="entry name" value="SNX8/Mvp1"/>
</dbReference>
<evidence type="ECO:0000256" key="10">
    <source>
        <dbReference type="ARBA" id="ARBA00033774"/>
    </source>
</evidence>
<dbReference type="EMBL" id="CDQK01000006">
    <property type="protein sequence ID" value="CEP24632.1"/>
    <property type="molecule type" value="Genomic_DNA"/>
</dbReference>
<dbReference type="AlphaFoldDB" id="A0A0H5C997"/>
<dbReference type="InterPro" id="IPR037917">
    <property type="entry name" value="Ypt35_PX"/>
</dbReference>